<keyword evidence="6" id="KW-1133">Transmembrane helix</keyword>
<feature type="domain" description="Ig-like" evidence="8">
    <location>
        <begin position="1111"/>
        <end position="1193"/>
    </location>
</feature>
<keyword evidence="6" id="KW-0812">Transmembrane</keyword>
<reference evidence="9 10" key="1">
    <citation type="journal article" date="2018" name="G3 (Bethesda)">
        <title>A High-Quality Reference Genome for the Invasive Mosquitofish Gambusia affinis Using a Chicago Library.</title>
        <authorList>
            <person name="Hoffberg S.L."/>
            <person name="Troendle N.J."/>
            <person name="Glenn T.C."/>
            <person name="Mahmud O."/>
            <person name="Louha S."/>
            <person name="Chalopin D."/>
            <person name="Bennetzen J.L."/>
            <person name="Mauricio R."/>
        </authorList>
    </citation>
    <scope>NUCLEOTIDE SEQUENCE [LARGE SCALE GENOMIC DNA]</scope>
    <source>
        <strain evidence="9">NE01/NJP1002.9</strain>
        <tissue evidence="9">Muscle</tissue>
    </source>
</reference>
<dbReference type="PANTHER" id="PTHR12080:SF111">
    <property type="entry name" value="IMMUNOGLOBULIN V-SET DOMAIN-CONTAINING PROTEIN"/>
    <property type="match status" value="1"/>
</dbReference>
<dbReference type="Proteomes" id="UP000250572">
    <property type="component" value="Unassembled WGS sequence"/>
</dbReference>
<dbReference type="InterPro" id="IPR013783">
    <property type="entry name" value="Ig-like_fold"/>
</dbReference>
<sequence length="2296" mass="256276">MEKTCLLLMLVGGTYALATVSKTKCDARLIMVSCSPVPGGTVYIKLMNNATGYMLILFKDKNLVFTVKKGKVEIQQEYRTRTEFAINLGTMRITDVGEDDAGQYTLDVYTPRKTFVKTLTFTIQIKAFFQVAAETECNFTQATAPCFPTVGGSAYIILLRNATGYKLRCYKYDLKVFSLKRGKLRIEEEYRNKVEFLIDTGTLKISNVERTDTVRFAVVALLTVVLLSCMCSKWKPCRASALSVAPETKCDARLLIFSCNPVSGATLYLRLMTNATGYVLVFSKILPSEHLKVFIVKNGTVKIRESYRNRVEFSIDTGTLKITDLQVDDAGQYSFDVYTPIGLIVQKLSFTLNVGAFFPPADTKCDASQATSPCSPVVGGSVSIKLLTNAIGYKMHCFKVYNKTNRPEIFSLKREKVKVADAYNNRTEFSIDTGTLKIMSVAWIDTGRYEVERYDMNGKREADIIFNLQVKGKFTFLTAEKYCDARQKGAQCYGALGGTVAFKLMDETSEKHRFNLKKEASVTNESTEIILFVKSNMLISNAMSSRSVFILNNGTFKINNLSRSDSGKYTLEIFDSNGKRKENNTLQLNVQAPVSSVRLISNCVAQGLLKVSCLCEGGDRPEYSWILNGQPTRDTEVLRRNPANNIIILKQNMSGYLTCSVWNNINRVSEEGRISLCEDKTHETQCNIQEDEAKCYGALGGTVVIQLMSNTSQTPRYEWKNKTTTILRGRWDNFAPNDTEGRNIFIPLYGTFSIMNLSRADSGNYTLETFDSNGRKIEKRNLQLIVEAPVSSIKIVSECLSQGQMKVSCQSETGDSLQYNWTLDGRTLTDSELFSEDNETEVIVLRQNISGRLVCSVWNRFSSLSTEKTISTCGFIFINCTYNGTQISEWVLAEGNTLCVEAEEYSVDDFLVVLVGVLLALVFLLAVGIGLICTHKKKHTFKVEKDNSEPIYAEVRIVAQQERQTEESVEEEVEVKQVTLSELPLQSEVAAVAPIYAQVQSAAGETHCDGRQDGARCFVAEGGAVIIQLLNNVSEIPKYEWKNERVVIFRGKGYNFYQIPLQNRFLFIPTNGTVAFKNLRRTDSGKYTLNIFDSNGWNMESRALQLIVQAPVSSVHLITECLSRLEMKVSCVSEGADSPQYIWTLNGDKLTDSELLSANSENNIIILRHSVSGSLACSVWNHISIGSKEQIISACKEFTAGETRCDAREDRAQCFGALGGTVIIRLMNNASEIPKHEWKNKTSMILRGEGHKFFQNVLQNRLFFLSSNDTISLTNLSRSDSGEYNLEIFDSEGQKTVQTLQLLVQAPVSSVRLVTECLSQLEMKVSCLCQRGDSPQYSWTMDGHTLTNSELLYVHNETNIIILRKNISGRVVCSVRNQVSYASEEKTLFVCKDISLLAHSLMFGITIVSCVGIWLYFKLKENKYKDFVTYIRKENPDDFNDGALCYGALGGSVELQLMDNASEIPRYKWRKKTSVTKTYQMILTGQKNKVKKNTLRSRSVFIPNNGTFRINNLNSTDSGKYTLEFFDSNEHKNRSQFLQLFIEDTFYHFNSCLCVFLLAPVSSVQLVSECLPQGLIRASCLPEGGDSPQYSWTLDGHALADSELLSRDNGTNFIVLRQNISGRLSCSVKNHISHVSRDQIVSVCKEMKTYCDGRQDGAQCYGSLGATVVLHLMDSLLEIPKYEWRHQSLTIFKSRTNTIFSHSLQSRYLLMPSNGTFTIKNLMKADSGKYTLETFNSDGRKTGQRTLQLTVQAPVSSVQLVTECLSTLELKVSCPIVEGDSPQYSWTLDGNTLTDSELISGNNGTNIIILRQNVSGRLLCSVRNHVSLVSKGEFISPCKGEELPADLTYAVVRVVQQRERKSVKQNVEEEVEYSQIKIAGTMWPGNWCTVTEAVAGLLVMLLFMSYASAEVATCCDGRQNGALCVGPLGGTVCVKLVDSVSESQIYQIKHTSSIILTIKKNDVILGPLQNKYLFIPSKGTFSISNLSLTDSGEYVLDVFDSDGKKKEYQTFNLSLEACLSCSAMKIKDFLKWVVISPLAPVTSLRLIAECLSEGQVKVSCLSEGGNNPQYSWTLNGNKPSGRELLSGNIESNTIVLRPNIAGRLVCTVRTKVSSLLKEKITSTCDFVNCTSNGIHISKWVFKENNTLCVEPSPETHSIMENGNVTNKIKDRSDFIPNNGTFRINDLKHSDSGKYNLSVFDTDGKRTETRTFHLSVQEAGSSSLRIGLITSSICGVLLFFIILAVIYAWRKKQKRKETEDPTDLTYAVVTTVQKPAGRSNKQKVEEEVEYGQIKSAG</sequence>
<name>A0A315VW12_GAMAF</name>
<feature type="signal peptide" evidence="7">
    <location>
        <begin position="1"/>
        <end position="16"/>
    </location>
</feature>
<feature type="transmembrane region" description="Helical" evidence="6">
    <location>
        <begin position="1396"/>
        <end position="1417"/>
    </location>
</feature>
<feature type="domain" description="Ig-like" evidence="8">
    <location>
        <begin position="593"/>
        <end position="675"/>
    </location>
</feature>
<evidence type="ECO:0000256" key="3">
    <source>
        <dbReference type="ARBA" id="ARBA00023136"/>
    </source>
</evidence>
<dbReference type="GO" id="GO:0016020">
    <property type="term" value="C:membrane"/>
    <property type="evidence" value="ECO:0007669"/>
    <property type="project" value="UniProtKB-SubCell"/>
</dbReference>
<accession>A0A315VW12</accession>
<evidence type="ECO:0000256" key="6">
    <source>
        <dbReference type="SAM" id="Phobius"/>
    </source>
</evidence>
<feature type="domain" description="Ig-like" evidence="8">
    <location>
        <begin position="789"/>
        <end position="871"/>
    </location>
</feature>
<dbReference type="PANTHER" id="PTHR12080">
    <property type="entry name" value="SIGNALING LYMPHOCYTIC ACTIVATION MOLECULE"/>
    <property type="match status" value="1"/>
</dbReference>
<evidence type="ECO:0000313" key="10">
    <source>
        <dbReference type="Proteomes" id="UP000250572"/>
    </source>
</evidence>
<dbReference type="STRING" id="33528.ENSGAFP00000013010"/>
<dbReference type="EMBL" id="NHOQ01001578">
    <property type="protein sequence ID" value="PWA23633.1"/>
    <property type="molecule type" value="Genomic_DNA"/>
</dbReference>
<keyword evidence="2 7" id="KW-0732">Signal</keyword>
<evidence type="ECO:0000256" key="5">
    <source>
        <dbReference type="SAM" id="MobiDB-lite"/>
    </source>
</evidence>
<keyword evidence="4" id="KW-0325">Glycoprotein</keyword>
<feature type="region of interest" description="Disordered" evidence="5">
    <location>
        <begin position="2274"/>
        <end position="2296"/>
    </location>
</feature>
<dbReference type="SUPFAM" id="SSF48726">
    <property type="entry name" value="Immunoglobulin"/>
    <property type="match status" value="9"/>
</dbReference>
<evidence type="ECO:0000259" key="8">
    <source>
        <dbReference type="PROSITE" id="PS50835"/>
    </source>
</evidence>
<dbReference type="InterPro" id="IPR015631">
    <property type="entry name" value="CD2/SLAM_rcpt"/>
</dbReference>
<feature type="transmembrane region" description="Helical" evidence="6">
    <location>
        <begin position="910"/>
        <end position="932"/>
    </location>
</feature>
<comment type="caution">
    <text evidence="9">The sequence shown here is derived from an EMBL/GenBank/DDBJ whole genome shotgun (WGS) entry which is preliminary data.</text>
</comment>
<feature type="domain" description="Ig-like" evidence="8">
    <location>
        <begin position="1754"/>
        <end position="1836"/>
    </location>
</feature>
<dbReference type="InterPro" id="IPR036179">
    <property type="entry name" value="Ig-like_dom_sf"/>
</dbReference>
<dbReference type="Gene3D" id="2.60.40.10">
    <property type="entry name" value="Immunoglobulins"/>
    <property type="match status" value="13"/>
</dbReference>
<feature type="domain" description="Ig-like" evidence="8">
    <location>
        <begin position="1307"/>
        <end position="1389"/>
    </location>
</feature>
<gene>
    <name evidence="9" type="ORF">CCH79_00006067</name>
</gene>
<feature type="transmembrane region" description="Helical" evidence="6">
    <location>
        <begin position="2225"/>
        <end position="2248"/>
    </location>
</feature>
<evidence type="ECO:0000256" key="4">
    <source>
        <dbReference type="ARBA" id="ARBA00023180"/>
    </source>
</evidence>
<feature type="domain" description="Ig-like" evidence="8">
    <location>
        <begin position="2040"/>
        <end position="2122"/>
    </location>
</feature>
<protein>
    <recommendedName>
        <fullName evidence="8">Ig-like domain-containing protein</fullName>
    </recommendedName>
</protein>
<dbReference type="PROSITE" id="PS50835">
    <property type="entry name" value="IG_LIKE"/>
    <property type="match status" value="7"/>
</dbReference>
<proteinExistence type="predicted"/>
<dbReference type="SMART" id="SM00409">
    <property type="entry name" value="IG"/>
    <property type="match status" value="11"/>
</dbReference>
<dbReference type="InterPro" id="IPR003599">
    <property type="entry name" value="Ig_sub"/>
</dbReference>
<evidence type="ECO:0000313" key="9">
    <source>
        <dbReference type="EMBL" id="PWA23633.1"/>
    </source>
</evidence>
<evidence type="ECO:0000256" key="2">
    <source>
        <dbReference type="ARBA" id="ARBA00022729"/>
    </source>
</evidence>
<keyword evidence="10" id="KW-1185">Reference proteome</keyword>
<comment type="subcellular location">
    <subcellularLocation>
        <location evidence="1">Membrane</location>
    </subcellularLocation>
</comment>
<feature type="chain" id="PRO_5016244896" description="Ig-like domain-containing protein" evidence="7">
    <location>
        <begin position="17"/>
        <end position="2296"/>
    </location>
</feature>
<keyword evidence="3 6" id="KW-0472">Membrane</keyword>
<organism evidence="9 10">
    <name type="scientific">Gambusia affinis</name>
    <name type="common">Western mosquitofish</name>
    <name type="synonym">Heterandria affinis</name>
    <dbReference type="NCBI Taxonomy" id="33528"/>
    <lineage>
        <taxon>Eukaryota</taxon>
        <taxon>Metazoa</taxon>
        <taxon>Chordata</taxon>
        <taxon>Craniata</taxon>
        <taxon>Vertebrata</taxon>
        <taxon>Euteleostomi</taxon>
        <taxon>Actinopterygii</taxon>
        <taxon>Neopterygii</taxon>
        <taxon>Teleostei</taxon>
        <taxon>Neoteleostei</taxon>
        <taxon>Acanthomorphata</taxon>
        <taxon>Ovalentaria</taxon>
        <taxon>Atherinomorphae</taxon>
        <taxon>Cyprinodontiformes</taxon>
        <taxon>Poeciliidae</taxon>
        <taxon>Poeciliinae</taxon>
        <taxon>Gambusia</taxon>
    </lineage>
</organism>
<evidence type="ECO:0000256" key="1">
    <source>
        <dbReference type="ARBA" id="ARBA00004370"/>
    </source>
</evidence>
<feature type="domain" description="Ig-like" evidence="8">
    <location>
        <begin position="1560"/>
        <end position="1642"/>
    </location>
</feature>
<dbReference type="InterPro" id="IPR007110">
    <property type="entry name" value="Ig-like_dom"/>
</dbReference>
<evidence type="ECO:0000256" key="7">
    <source>
        <dbReference type="SAM" id="SignalP"/>
    </source>
</evidence>